<evidence type="ECO:0000256" key="9">
    <source>
        <dbReference type="ARBA" id="ARBA00025262"/>
    </source>
</evidence>
<evidence type="ECO:0000256" key="5">
    <source>
        <dbReference type="ARBA" id="ARBA00023015"/>
    </source>
</evidence>
<dbReference type="Ensembl" id="ENSOMYT00000111066.2">
    <property type="protein sequence ID" value="ENSOMYP00000102399.2"/>
    <property type="gene ID" value="ENSOMYG00000046177.2"/>
</dbReference>
<dbReference type="Proteomes" id="UP000694395">
    <property type="component" value="Chromosome 17"/>
</dbReference>
<dbReference type="PANTHER" id="PTHR21053">
    <property type="entry name" value="TRANSCRIPTION ELONGATION FACTOR, MITOCHONDRIAL"/>
    <property type="match status" value="1"/>
</dbReference>
<dbReference type="InterPro" id="IPR039150">
    <property type="entry name" value="TEFM"/>
</dbReference>
<name>A0A8C7UYJ1_ONCMY</name>
<keyword evidence="5" id="KW-0805">Transcription regulation</keyword>
<evidence type="ECO:0000313" key="11">
    <source>
        <dbReference type="Proteomes" id="UP000694395"/>
    </source>
</evidence>
<proteinExistence type="inferred from homology"/>
<evidence type="ECO:0000256" key="2">
    <source>
        <dbReference type="ARBA" id="ARBA00009086"/>
    </source>
</evidence>
<keyword evidence="11" id="KW-1185">Reference proteome</keyword>
<comment type="similarity">
    <text evidence="2">Belongs to the TEFM family.</text>
</comment>
<dbReference type="GO" id="GO:0006392">
    <property type="term" value="P:transcription elongation by mitochondrial RNA polymerase"/>
    <property type="evidence" value="ECO:0007669"/>
    <property type="project" value="InterPro"/>
</dbReference>
<reference evidence="10" key="2">
    <citation type="submission" date="2025-08" db="UniProtKB">
        <authorList>
            <consortium name="Ensembl"/>
        </authorList>
    </citation>
    <scope>IDENTIFICATION</scope>
</reference>
<reference evidence="10" key="1">
    <citation type="submission" date="2020-07" db="EMBL/GenBank/DDBJ databases">
        <title>A long reads based de novo assembly of the rainbow trout Arlee double haploid line genome.</title>
        <authorList>
            <person name="Gao G."/>
            <person name="Palti Y."/>
        </authorList>
    </citation>
    <scope>NUCLEOTIDE SEQUENCE [LARGE SCALE GENOMIC DNA]</scope>
</reference>
<dbReference type="Gene3D" id="3.30.420.10">
    <property type="entry name" value="Ribonuclease H-like superfamily/Ribonuclease H"/>
    <property type="match status" value="1"/>
</dbReference>
<keyword evidence="7" id="KW-0804">Transcription</keyword>
<keyword evidence="4" id="KW-0809">Transit peptide</keyword>
<keyword evidence="8" id="KW-1135">Mitochondrion nucleoid</keyword>
<dbReference type="InterPro" id="IPR036397">
    <property type="entry name" value="RNaseH_sf"/>
</dbReference>
<sequence length="393" mass="44671">NHDYNVGCKAIYVFDRPERNLFQKLRKQGCQQTRHTKLIPGQYGLFYQPQGSLPKLEFRYLNCTCCWRSRIPVAGFETLNDTLSSSTTPCDDKSLDAYYTSEQRGVILQLLNNAAESELAAVKLLRGRKSVNIVEYRTRNGPFKNLESVTNVPLLKHKSAVIVFNSILNPPEKKEKRKVKIQLAKFIRPEVERTWLEEANSIVSIVCGVNKIAWAHMDRGMNVLEWKHEDCHNFLKGTYMASAYLDDISSVVSHLPTADFFVVEKTSISLQNTALYPVMAHMRTVEAMLFALLEPRYTQPDNTAPPKVLNMMRTAVGRHFGLMVGDSRTSGAQAMQQMMTESVTQKIPRVTFPHNLLVKYRNSFQMGGRSRGEELCDAMLQAVAFYELLSESS</sequence>
<dbReference type="GeneTree" id="ENSGT00390000010581"/>
<evidence type="ECO:0000256" key="7">
    <source>
        <dbReference type="ARBA" id="ARBA00023163"/>
    </source>
</evidence>
<dbReference type="GO" id="GO:0030337">
    <property type="term" value="F:DNA polymerase processivity factor activity"/>
    <property type="evidence" value="ECO:0007669"/>
    <property type="project" value="TreeGrafter"/>
</dbReference>
<evidence type="ECO:0000256" key="1">
    <source>
        <dbReference type="ARBA" id="ARBA00004436"/>
    </source>
</evidence>
<evidence type="ECO:0000256" key="3">
    <source>
        <dbReference type="ARBA" id="ARBA00017000"/>
    </source>
</evidence>
<dbReference type="SUPFAM" id="SSF47781">
    <property type="entry name" value="RuvA domain 2-like"/>
    <property type="match status" value="1"/>
</dbReference>
<dbReference type="InterPro" id="IPR010994">
    <property type="entry name" value="RuvA_2-like"/>
</dbReference>
<evidence type="ECO:0000256" key="8">
    <source>
        <dbReference type="ARBA" id="ARBA00023271"/>
    </source>
</evidence>
<evidence type="ECO:0000313" key="10">
    <source>
        <dbReference type="Ensembl" id="ENSOMYP00000102399.2"/>
    </source>
</evidence>
<gene>
    <name evidence="10" type="primary">tefm</name>
</gene>
<keyword evidence="6" id="KW-0496">Mitochondrion</keyword>
<reference evidence="10" key="3">
    <citation type="submission" date="2025-09" db="UniProtKB">
        <authorList>
            <consortium name="Ensembl"/>
        </authorList>
    </citation>
    <scope>IDENTIFICATION</scope>
</reference>
<dbReference type="GO" id="GO:0003676">
    <property type="term" value="F:nucleic acid binding"/>
    <property type="evidence" value="ECO:0007669"/>
    <property type="project" value="InterPro"/>
</dbReference>
<dbReference type="PANTHER" id="PTHR21053:SF2">
    <property type="entry name" value="TRANSCRIPTION ELONGATION FACTOR, MITOCHONDRIAL"/>
    <property type="match status" value="1"/>
</dbReference>
<dbReference type="GO" id="GO:0042645">
    <property type="term" value="C:mitochondrial nucleoid"/>
    <property type="evidence" value="ECO:0007669"/>
    <property type="project" value="UniProtKB-SubCell"/>
</dbReference>
<organism evidence="10 11">
    <name type="scientific">Oncorhynchus mykiss</name>
    <name type="common">Rainbow trout</name>
    <name type="synonym">Salmo gairdneri</name>
    <dbReference type="NCBI Taxonomy" id="8022"/>
    <lineage>
        <taxon>Eukaryota</taxon>
        <taxon>Metazoa</taxon>
        <taxon>Chordata</taxon>
        <taxon>Craniata</taxon>
        <taxon>Vertebrata</taxon>
        <taxon>Euteleostomi</taxon>
        <taxon>Actinopterygii</taxon>
        <taxon>Neopterygii</taxon>
        <taxon>Teleostei</taxon>
        <taxon>Protacanthopterygii</taxon>
        <taxon>Salmoniformes</taxon>
        <taxon>Salmonidae</taxon>
        <taxon>Salmoninae</taxon>
        <taxon>Oncorhynchus</taxon>
    </lineage>
</organism>
<dbReference type="AlphaFoldDB" id="A0A8C7UYJ1"/>
<accession>A0A8C7UYJ1</accession>
<evidence type="ECO:0000256" key="6">
    <source>
        <dbReference type="ARBA" id="ARBA00023128"/>
    </source>
</evidence>
<comment type="function">
    <text evidence="9">Transcription elongation factor which increases mitochondrial RNA polymerase processivity. Regulates transcription of the mitochondrial genome, including genes important for the oxidative phosphorylation machinery.</text>
</comment>
<comment type="subcellular location">
    <subcellularLocation>
        <location evidence="1">Mitochondrion matrix</location>
        <location evidence="1">Mitochondrion nucleoid</location>
    </subcellularLocation>
</comment>
<evidence type="ECO:0000256" key="4">
    <source>
        <dbReference type="ARBA" id="ARBA00022946"/>
    </source>
</evidence>
<protein>
    <recommendedName>
        <fullName evidence="3">Transcription elongation factor, mitochondrial</fullName>
    </recommendedName>
</protein>
<dbReference type="Pfam" id="PF12836">
    <property type="entry name" value="HHH_3"/>
    <property type="match status" value="1"/>
</dbReference>